<keyword evidence="14" id="KW-1185">Reference proteome</keyword>
<feature type="transmembrane region" description="Helical" evidence="12">
    <location>
        <begin position="374"/>
        <end position="400"/>
    </location>
</feature>
<dbReference type="EMBL" id="OU963866">
    <property type="protein sequence ID" value="CAH0772022.1"/>
    <property type="molecule type" value="Genomic_DNA"/>
</dbReference>
<dbReference type="PANTHER" id="PTHR48043:SF159">
    <property type="entry name" value="EG:EG0003.4 PROTEIN-RELATED"/>
    <property type="match status" value="1"/>
</dbReference>
<dbReference type="AlphaFoldDB" id="A0A9P0G2D3"/>
<protein>
    <recommendedName>
        <fullName evidence="12">UDP-glucuronosyltransferase</fullName>
        <ecNumber evidence="12">2.4.1.17</ecNumber>
    </recommendedName>
</protein>
<dbReference type="EC" id="2.4.1.17" evidence="12"/>
<keyword evidence="6" id="KW-0256">Endoplasmic reticulum</keyword>
<evidence type="ECO:0000256" key="9">
    <source>
        <dbReference type="ARBA" id="ARBA00023180"/>
    </source>
</evidence>
<dbReference type="InterPro" id="IPR002213">
    <property type="entry name" value="UDP_glucos_trans"/>
</dbReference>
<comment type="subcellular location">
    <subcellularLocation>
        <location evidence="10">Endomembrane system</location>
        <topology evidence="10">Single-pass type I membrane protein</topology>
    </subcellularLocation>
    <subcellularLocation>
        <location evidence="1">Endoplasmic reticulum</location>
    </subcellularLocation>
    <subcellularLocation>
        <location evidence="12">Membrane</location>
        <topology evidence="12">Single-pass membrane protein</topology>
    </subcellularLocation>
</comment>
<evidence type="ECO:0000256" key="10">
    <source>
        <dbReference type="ARBA" id="ARBA00046288"/>
    </source>
</evidence>
<evidence type="ECO:0000256" key="3">
    <source>
        <dbReference type="ARBA" id="ARBA00022676"/>
    </source>
</evidence>
<evidence type="ECO:0000256" key="12">
    <source>
        <dbReference type="RuleBase" id="RU362059"/>
    </source>
</evidence>
<dbReference type="SUPFAM" id="SSF53756">
    <property type="entry name" value="UDP-Glycosyltransferase/glycogen phosphorylase"/>
    <property type="match status" value="1"/>
</dbReference>
<dbReference type="PANTHER" id="PTHR48043">
    <property type="entry name" value="EG:EG0003.4 PROTEIN-RELATED"/>
    <property type="match status" value="1"/>
</dbReference>
<evidence type="ECO:0000256" key="5">
    <source>
        <dbReference type="ARBA" id="ARBA00022692"/>
    </source>
</evidence>
<comment type="catalytic activity">
    <reaction evidence="12">
        <text>glucuronate acceptor + UDP-alpha-D-glucuronate = acceptor beta-D-glucuronoside + UDP + H(+)</text>
        <dbReference type="Rhea" id="RHEA:21032"/>
        <dbReference type="ChEBI" id="CHEBI:15378"/>
        <dbReference type="ChEBI" id="CHEBI:58052"/>
        <dbReference type="ChEBI" id="CHEBI:58223"/>
        <dbReference type="ChEBI" id="CHEBI:132367"/>
        <dbReference type="ChEBI" id="CHEBI:132368"/>
        <dbReference type="EC" id="2.4.1.17"/>
    </reaction>
</comment>
<evidence type="ECO:0000256" key="6">
    <source>
        <dbReference type="ARBA" id="ARBA00022824"/>
    </source>
</evidence>
<dbReference type="FunFam" id="3.40.50.2000:FF:000050">
    <property type="entry name" value="UDP-glucuronosyltransferase"/>
    <property type="match status" value="1"/>
</dbReference>
<evidence type="ECO:0000256" key="7">
    <source>
        <dbReference type="ARBA" id="ARBA00022989"/>
    </source>
</evidence>
<accession>A0A9P0G2D3</accession>
<dbReference type="CDD" id="cd03784">
    <property type="entry name" value="GT1_Gtf-like"/>
    <property type="match status" value="1"/>
</dbReference>
<evidence type="ECO:0000313" key="14">
    <source>
        <dbReference type="Proteomes" id="UP001152759"/>
    </source>
</evidence>
<keyword evidence="9" id="KW-0325">Glycoprotein</keyword>
<comment type="similarity">
    <text evidence="2 11">Belongs to the UDP-glycosyltransferase family.</text>
</comment>
<evidence type="ECO:0000256" key="8">
    <source>
        <dbReference type="ARBA" id="ARBA00023136"/>
    </source>
</evidence>
<organism evidence="13 14">
    <name type="scientific">Bemisia tabaci</name>
    <name type="common">Sweetpotato whitefly</name>
    <name type="synonym">Aleurodes tabaci</name>
    <dbReference type="NCBI Taxonomy" id="7038"/>
    <lineage>
        <taxon>Eukaryota</taxon>
        <taxon>Metazoa</taxon>
        <taxon>Ecdysozoa</taxon>
        <taxon>Arthropoda</taxon>
        <taxon>Hexapoda</taxon>
        <taxon>Insecta</taxon>
        <taxon>Pterygota</taxon>
        <taxon>Neoptera</taxon>
        <taxon>Paraneoptera</taxon>
        <taxon>Hemiptera</taxon>
        <taxon>Sternorrhyncha</taxon>
        <taxon>Aleyrodoidea</taxon>
        <taxon>Aleyrodidae</taxon>
        <taxon>Aleyrodinae</taxon>
        <taxon>Bemisia</taxon>
    </lineage>
</organism>
<keyword evidence="3 11" id="KW-0328">Glycosyltransferase</keyword>
<keyword evidence="5 12" id="KW-0812">Transmembrane</keyword>
<evidence type="ECO:0000256" key="2">
    <source>
        <dbReference type="ARBA" id="ARBA00009995"/>
    </source>
</evidence>
<dbReference type="GO" id="GO:0015020">
    <property type="term" value="F:glucuronosyltransferase activity"/>
    <property type="evidence" value="ECO:0007669"/>
    <property type="project" value="UniProtKB-EC"/>
</dbReference>
<evidence type="ECO:0000256" key="4">
    <source>
        <dbReference type="ARBA" id="ARBA00022679"/>
    </source>
</evidence>
<dbReference type="InterPro" id="IPR050271">
    <property type="entry name" value="UDP-glycosyltransferase"/>
</dbReference>
<dbReference type="Proteomes" id="UP001152759">
    <property type="component" value="Chromosome 5"/>
</dbReference>
<evidence type="ECO:0000256" key="1">
    <source>
        <dbReference type="ARBA" id="ARBA00004240"/>
    </source>
</evidence>
<keyword evidence="4 11" id="KW-0808">Transferase</keyword>
<dbReference type="InterPro" id="IPR035595">
    <property type="entry name" value="UDP_glycos_trans_CS"/>
</dbReference>
<dbReference type="Gene3D" id="3.40.50.2000">
    <property type="entry name" value="Glycogen Phosphorylase B"/>
    <property type="match status" value="1"/>
</dbReference>
<proteinExistence type="inferred from homology"/>
<name>A0A9P0G2D3_BEMTA</name>
<reference evidence="13" key="1">
    <citation type="submission" date="2021-12" db="EMBL/GenBank/DDBJ databases">
        <authorList>
            <person name="King R."/>
        </authorList>
    </citation>
    <scope>NUCLEOTIDE SEQUENCE</scope>
</reference>
<dbReference type="GO" id="GO:0005783">
    <property type="term" value="C:endoplasmic reticulum"/>
    <property type="evidence" value="ECO:0007669"/>
    <property type="project" value="UniProtKB-SubCell"/>
</dbReference>
<keyword evidence="8 12" id="KW-0472">Membrane</keyword>
<dbReference type="PROSITE" id="PS00375">
    <property type="entry name" value="UDPGT"/>
    <property type="match status" value="1"/>
</dbReference>
<evidence type="ECO:0000256" key="11">
    <source>
        <dbReference type="RuleBase" id="RU003718"/>
    </source>
</evidence>
<dbReference type="Pfam" id="PF00201">
    <property type="entry name" value="UDPGT"/>
    <property type="match status" value="1"/>
</dbReference>
<evidence type="ECO:0000313" key="13">
    <source>
        <dbReference type="EMBL" id="CAH0772022.1"/>
    </source>
</evidence>
<keyword evidence="7 12" id="KW-1133">Transmembrane helix</keyword>
<sequence length="419" mass="47508">MRSFSSVQIPYQRVAAEQIKFDVAIIEFVGIPYTCGMTRLLGKLTNSTIPLISMSSIASDFYAERNLGSFHHLSYVPTIFDGYSNKMSLWQKIDNWFLFHWTVLQMEAALTERAKGFFRDTYGEASEGLVDGCFRNLSLSVISSNALYFYPRLLGPNVIEIGPVHLKTPEKLPENLQNWMDGAEKGVIYFSLGSNMKSKSLPAVVLDNFLRFFKQLPSGYRVLWKWEKDGNIPGQSDNILSQKWLPQHSVLAHPKIKVFITQGGLQSFQEAVHYGVPTVGIPWYGDQNTVVAKILDAQVGVRILPKELTSYSKIESGINAVLFDRRYSDNMKKLSLISHDFTSKSMENAIFWIEHVARHGGAPHLRPSTADSSYFEFLCLDILSVILVITTVVLYLLYFICKFTKLLVSNYFSSKEKKS</sequence>
<gene>
    <name evidence="13" type="ORF">BEMITA_LOCUS8680</name>
</gene>
<dbReference type="GO" id="GO:0016020">
    <property type="term" value="C:membrane"/>
    <property type="evidence" value="ECO:0007669"/>
    <property type="project" value="UniProtKB-SubCell"/>
</dbReference>